<protein>
    <submittedName>
        <fullName evidence="6">Succinylglutamate desuccinylase</fullName>
    </submittedName>
</protein>
<dbReference type="SUPFAM" id="SSF53187">
    <property type="entry name" value="Zn-dependent exopeptidases"/>
    <property type="match status" value="1"/>
</dbReference>
<dbReference type="Gene3D" id="3.40.630.10">
    <property type="entry name" value="Zn peptidases"/>
    <property type="match status" value="1"/>
</dbReference>
<organism evidence="6 7">
    <name type="scientific">Turicimonas muris</name>
    <dbReference type="NCBI Taxonomy" id="1796652"/>
    <lineage>
        <taxon>Bacteria</taxon>
        <taxon>Pseudomonadati</taxon>
        <taxon>Pseudomonadota</taxon>
        <taxon>Betaproteobacteria</taxon>
        <taxon>Burkholderiales</taxon>
        <taxon>Sutterellaceae</taxon>
        <taxon>Turicimonas</taxon>
    </lineage>
</organism>
<dbReference type="GO" id="GO:0016788">
    <property type="term" value="F:hydrolase activity, acting on ester bonds"/>
    <property type="evidence" value="ECO:0007669"/>
    <property type="project" value="InterPro"/>
</dbReference>
<accession>A0A227KQT5</accession>
<dbReference type="GO" id="GO:0046872">
    <property type="term" value="F:metal ion binding"/>
    <property type="evidence" value="ECO:0007669"/>
    <property type="project" value="UniProtKB-KW"/>
</dbReference>
<dbReference type="Proteomes" id="UP000214610">
    <property type="component" value="Unassembled WGS sequence"/>
</dbReference>
<evidence type="ECO:0000313" key="7">
    <source>
        <dbReference type="Proteomes" id="UP000214610"/>
    </source>
</evidence>
<evidence type="ECO:0000256" key="4">
    <source>
        <dbReference type="ARBA" id="ARBA00022833"/>
    </source>
</evidence>
<dbReference type="AlphaFoldDB" id="A0A227KQT5"/>
<comment type="cofactor">
    <cofactor evidence="1">
        <name>Zn(2+)</name>
        <dbReference type="ChEBI" id="CHEBI:29105"/>
    </cofactor>
</comment>
<dbReference type="GeneID" id="78363082"/>
<dbReference type="Pfam" id="PF24827">
    <property type="entry name" value="AstE_AspA_cat"/>
    <property type="match status" value="1"/>
</dbReference>
<evidence type="ECO:0000313" key="6">
    <source>
        <dbReference type="EMBL" id="OXE50893.1"/>
    </source>
</evidence>
<evidence type="ECO:0000256" key="3">
    <source>
        <dbReference type="ARBA" id="ARBA00022801"/>
    </source>
</evidence>
<dbReference type="PANTHER" id="PTHR37326">
    <property type="entry name" value="BLL3975 PROTEIN"/>
    <property type="match status" value="1"/>
</dbReference>
<dbReference type="RefSeq" id="WP_066590794.1">
    <property type="nucleotide sequence ID" value="NZ_CAJTBZ010000038.1"/>
</dbReference>
<keyword evidence="7" id="KW-1185">Reference proteome</keyword>
<evidence type="ECO:0000259" key="5">
    <source>
        <dbReference type="Pfam" id="PF24827"/>
    </source>
</evidence>
<evidence type="ECO:0000256" key="1">
    <source>
        <dbReference type="ARBA" id="ARBA00001947"/>
    </source>
</evidence>
<dbReference type="EMBL" id="NHMP01000001">
    <property type="protein sequence ID" value="OXE50893.1"/>
    <property type="molecule type" value="Genomic_DNA"/>
</dbReference>
<evidence type="ECO:0000256" key="2">
    <source>
        <dbReference type="ARBA" id="ARBA00022723"/>
    </source>
</evidence>
<keyword evidence="4" id="KW-0862">Zinc</keyword>
<name>A0A227KQT5_9BURK</name>
<sequence>MIEEVLSLSLPVGERLVIKKNRHFPKGLKPNNVEGLKRLCVVSGIHGDELEGQYICYELNRRLQEHPEYLNGIVDVYPALNPMGVDTLQRGVPFFDLDMNRIFPGNANGAVEEWVASELIKEFSTSDFAIDIHASNLFLREIPQVRVNINSAEDLVEYAEMLDVDFVWIHQASTVLESTLAYSLNSIGVKTLVVEAGVGMRITVGYCERLVNGILNLLKNEGMWTGPVDPVRKSIVSADRSVSFINAETSGVFVPATRHSSQVVAGEIIGRILDPFEGKVKEECVSAVKGLLFTLREYPIVNEGSLIARILEEQK</sequence>
<keyword evidence="2" id="KW-0479">Metal-binding</keyword>
<dbReference type="InterPro" id="IPR055438">
    <property type="entry name" value="AstE_AspA_cat"/>
</dbReference>
<dbReference type="CDD" id="cd06253">
    <property type="entry name" value="M14_ASTE_ASPA-like"/>
    <property type="match status" value="1"/>
</dbReference>
<proteinExistence type="predicted"/>
<comment type="caution">
    <text evidence="6">The sequence shown here is derived from an EMBL/GenBank/DDBJ whole genome shotgun (WGS) entry which is preliminary data.</text>
</comment>
<feature type="domain" description="Succinylglutamate desuccinylase/Aspartoacylase catalytic" evidence="5">
    <location>
        <begin position="37"/>
        <end position="219"/>
    </location>
</feature>
<dbReference type="InterPro" id="IPR053138">
    <property type="entry name" value="N-alpha-Ac-DABA_deacetylase"/>
</dbReference>
<dbReference type="PANTHER" id="PTHR37326:SF1">
    <property type="entry name" value="BLL3975 PROTEIN"/>
    <property type="match status" value="1"/>
</dbReference>
<reference evidence="7" key="1">
    <citation type="submission" date="2017-05" db="EMBL/GenBank/DDBJ databases">
        <title>Improved OligoMM genomes.</title>
        <authorList>
            <person name="Garzetti D."/>
        </authorList>
    </citation>
    <scope>NUCLEOTIDE SEQUENCE [LARGE SCALE GENOMIC DNA]</scope>
    <source>
        <strain evidence="7">YL45</strain>
    </source>
</reference>
<gene>
    <name evidence="6" type="ORF">ADH67_00905</name>
</gene>
<keyword evidence="3" id="KW-0378">Hydrolase</keyword>